<evidence type="ECO:0000313" key="2">
    <source>
        <dbReference type="Proteomes" id="UP000492821"/>
    </source>
</evidence>
<name>A0A7E4W7M5_PANRE</name>
<organism evidence="2 3">
    <name type="scientific">Panagrellus redivivus</name>
    <name type="common">Microworm</name>
    <dbReference type="NCBI Taxonomy" id="6233"/>
    <lineage>
        <taxon>Eukaryota</taxon>
        <taxon>Metazoa</taxon>
        <taxon>Ecdysozoa</taxon>
        <taxon>Nematoda</taxon>
        <taxon>Chromadorea</taxon>
        <taxon>Rhabditida</taxon>
        <taxon>Tylenchina</taxon>
        <taxon>Panagrolaimomorpha</taxon>
        <taxon>Panagrolaimoidea</taxon>
        <taxon>Panagrolaimidae</taxon>
        <taxon>Panagrellus</taxon>
    </lineage>
</organism>
<sequence length="286" mass="30653">MQGLSKTNSLDRGLSLAKSVKSGPWPPPASKSSSLTRGCSPAEMLAVGAICKEDQAALDVINEIIAEDKDLHMLKPLKLPLSSRSAHGEFLAVGEESSTKSTPTKLRASKSPDKPAHRYQSLPNLQSTTSSSQPHSGRTNETTPPTGSSTVSSVPYEPPQSEEASSSYVPAPFTMHSLHSSRGIDPPTREIQDRMSMTTANEEFTNSDAPSSSHIHAKSVGKNYDTLTSGFFRGALNKARKFIAPGHVPTQPLAPQADYDEDRDANAASASEPPSTVIRRRKSNFN</sequence>
<evidence type="ECO:0000313" key="3">
    <source>
        <dbReference type="WBParaSite" id="Pan_g8019.t1"/>
    </source>
</evidence>
<feature type="region of interest" description="Disordered" evidence="1">
    <location>
        <begin position="246"/>
        <end position="286"/>
    </location>
</feature>
<accession>A0A7E4W7M5</accession>
<protein>
    <submittedName>
        <fullName evidence="3">Expressed conserved protein</fullName>
    </submittedName>
</protein>
<reference evidence="2" key="1">
    <citation type="journal article" date="2013" name="Genetics">
        <title>The draft genome and transcriptome of Panagrellus redivivus are shaped by the harsh demands of a free-living lifestyle.</title>
        <authorList>
            <person name="Srinivasan J."/>
            <person name="Dillman A.R."/>
            <person name="Macchietto M.G."/>
            <person name="Heikkinen L."/>
            <person name="Lakso M."/>
            <person name="Fracchia K.M."/>
            <person name="Antoshechkin I."/>
            <person name="Mortazavi A."/>
            <person name="Wong G."/>
            <person name="Sternberg P.W."/>
        </authorList>
    </citation>
    <scope>NUCLEOTIDE SEQUENCE [LARGE SCALE GENOMIC DNA]</scope>
    <source>
        <strain evidence="2">MT8872</strain>
    </source>
</reference>
<dbReference type="WBParaSite" id="Pan_g8019.t1">
    <property type="protein sequence ID" value="Pan_g8019.t1"/>
    <property type="gene ID" value="Pan_g8019"/>
</dbReference>
<dbReference type="AlphaFoldDB" id="A0A7E4W7M5"/>
<dbReference type="Proteomes" id="UP000492821">
    <property type="component" value="Unassembled WGS sequence"/>
</dbReference>
<reference evidence="3" key="2">
    <citation type="submission" date="2020-10" db="UniProtKB">
        <authorList>
            <consortium name="WormBaseParasite"/>
        </authorList>
    </citation>
    <scope>IDENTIFICATION</scope>
</reference>
<feature type="region of interest" description="Disordered" evidence="1">
    <location>
        <begin position="92"/>
        <end position="189"/>
    </location>
</feature>
<feature type="region of interest" description="Disordered" evidence="1">
    <location>
        <begin position="1"/>
        <end position="37"/>
    </location>
</feature>
<feature type="compositionally biased region" description="Low complexity" evidence="1">
    <location>
        <begin position="142"/>
        <end position="155"/>
    </location>
</feature>
<proteinExistence type="predicted"/>
<feature type="compositionally biased region" description="Polar residues" evidence="1">
    <location>
        <begin position="1"/>
        <end position="10"/>
    </location>
</feature>
<feature type="compositionally biased region" description="Polar residues" evidence="1">
    <location>
        <begin position="121"/>
        <end position="141"/>
    </location>
</feature>
<keyword evidence="2" id="KW-1185">Reference proteome</keyword>
<evidence type="ECO:0000256" key="1">
    <source>
        <dbReference type="SAM" id="MobiDB-lite"/>
    </source>
</evidence>